<sequence length="70" mass="8081">MIKRARLLKGFTQYQLSEITGVSQSYISKLEKPYFVHSPTITQIISISDALDIDPVSLARYFIIKELNKY</sequence>
<evidence type="ECO:0000313" key="3">
    <source>
        <dbReference type="Proteomes" id="UP001239169"/>
    </source>
</evidence>
<dbReference type="Gene3D" id="1.10.260.40">
    <property type="entry name" value="lambda repressor-like DNA-binding domains"/>
    <property type="match status" value="1"/>
</dbReference>
<dbReference type="InterPro" id="IPR010982">
    <property type="entry name" value="Lambda_DNA-bd_dom_sf"/>
</dbReference>
<dbReference type="EMBL" id="CP124686">
    <property type="protein sequence ID" value="WGX77400.1"/>
    <property type="molecule type" value="Genomic_DNA"/>
</dbReference>
<dbReference type="SUPFAM" id="SSF47413">
    <property type="entry name" value="lambda repressor-like DNA-binding domains"/>
    <property type="match status" value="1"/>
</dbReference>
<dbReference type="SMART" id="SM00530">
    <property type="entry name" value="HTH_XRE"/>
    <property type="match status" value="1"/>
</dbReference>
<organism evidence="2 3">
    <name type="scientific">Paraclostridium bifermentans</name>
    <name type="common">Clostridium bifermentans</name>
    <dbReference type="NCBI Taxonomy" id="1490"/>
    <lineage>
        <taxon>Bacteria</taxon>
        <taxon>Bacillati</taxon>
        <taxon>Bacillota</taxon>
        <taxon>Clostridia</taxon>
        <taxon>Peptostreptococcales</taxon>
        <taxon>Peptostreptococcaceae</taxon>
        <taxon>Paraclostridium</taxon>
    </lineage>
</organism>
<geneLocation type="plasmid" evidence="2 3">
    <name>unnamed1</name>
</geneLocation>
<dbReference type="CDD" id="cd00093">
    <property type="entry name" value="HTH_XRE"/>
    <property type="match status" value="1"/>
</dbReference>
<name>A0ABY8R7I0_PARBF</name>
<dbReference type="PROSITE" id="PS50943">
    <property type="entry name" value="HTH_CROC1"/>
    <property type="match status" value="1"/>
</dbReference>
<accession>A0ABY8R7I0</accession>
<gene>
    <name evidence="2" type="ORF">QJS64_19220</name>
</gene>
<feature type="domain" description="HTH cro/C1-type" evidence="1">
    <location>
        <begin position="2"/>
        <end position="58"/>
    </location>
</feature>
<dbReference type="Pfam" id="PF01381">
    <property type="entry name" value="HTH_3"/>
    <property type="match status" value="1"/>
</dbReference>
<keyword evidence="2" id="KW-0614">Plasmid</keyword>
<evidence type="ECO:0000313" key="2">
    <source>
        <dbReference type="EMBL" id="WGX77400.1"/>
    </source>
</evidence>
<reference evidence="2 3" key="1">
    <citation type="submission" date="2023-04" db="EMBL/GenBank/DDBJ databases">
        <title>Bacteria Genome Submission.</title>
        <authorList>
            <person name="Isaac P."/>
        </authorList>
    </citation>
    <scope>NUCLEOTIDE SEQUENCE [LARGE SCALE GENOMIC DNA]</scope>
    <source>
        <strain evidence="2 3">SampleS7P1</strain>
        <plasmid evidence="2 3">unnamed1</plasmid>
    </source>
</reference>
<evidence type="ECO:0000259" key="1">
    <source>
        <dbReference type="PROSITE" id="PS50943"/>
    </source>
</evidence>
<proteinExistence type="predicted"/>
<dbReference type="InterPro" id="IPR001387">
    <property type="entry name" value="Cro/C1-type_HTH"/>
</dbReference>
<keyword evidence="3" id="KW-1185">Reference proteome</keyword>
<dbReference type="Proteomes" id="UP001239169">
    <property type="component" value="Plasmid unnamed1"/>
</dbReference>
<protein>
    <submittedName>
        <fullName evidence="2">Helix-turn-helix transcriptional regulator</fullName>
    </submittedName>
</protein>